<dbReference type="AlphaFoldDB" id="A0A6G0WA29"/>
<name>A0A6G0WA29_9STRA</name>
<evidence type="ECO:0000313" key="1">
    <source>
        <dbReference type="EMBL" id="KAF0723104.1"/>
    </source>
</evidence>
<proteinExistence type="predicted"/>
<protein>
    <submittedName>
        <fullName evidence="1">Uncharacterized protein</fullName>
    </submittedName>
</protein>
<keyword evidence="2" id="KW-1185">Reference proteome</keyword>
<dbReference type="EMBL" id="VJMJ01000316">
    <property type="protein sequence ID" value="KAF0723104.1"/>
    <property type="molecule type" value="Genomic_DNA"/>
</dbReference>
<gene>
    <name evidence="1" type="ORF">Ae201684_017908</name>
</gene>
<sequence>MRLLDTLALATSAVMAFNQPRQDSPVLLDHQQVQMGAEDNDLRTLLACFHVVSRARVVRVPACVLESRVLEARALQARGLQGGILQACVLQPRVLAAQLSLKVRVRGARVLEAQVEAQVMEVTYRSCHRPVDSSDNLLMAQLAWEAVVGGDIQVRVAVTQVKPTWELQALGCTRHVNRIRFFINLDALSFFLSFRDIEQRAFRHVSSSSRVILVVLYKSCLQNSS</sequence>
<organism evidence="1 2">
    <name type="scientific">Aphanomyces euteiches</name>
    <dbReference type="NCBI Taxonomy" id="100861"/>
    <lineage>
        <taxon>Eukaryota</taxon>
        <taxon>Sar</taxon>
        <taxon>Stramenopiles</taxon>
        <taxon>Oomycota</taxon>
        <taxon>Saprolegniomycetes</taxon>
        <taxon>Saprolegniales</taxon>
        <taxon>Verrucalvaceae</taxon>
        <taxon>Aphanomyces</taxon>
    </lineage>
</organism>
<dbReference type="Proteomes" id="UP000481153">
    <property type="component" value="Unassembled WGS sequence"/>
</dbReference>
<reference evidence="1 2" key="1">
    <citation type="submission" date="2019-07" db="EMBL/GenBank/DDBJ databases">
        <title>Genomics analysis of Aphanomyces spp. identifies a new class of oomycete effector associated with host adaptation.</title>
        <authorList>
            <person name="Gaulin E."/>
        </authorList>
    </citation>
    <scope>NUCLEOTIDE SEQUENCE [LARGE SCALE GENOMIC DNA]</scope>
    <source>
        <strain evidence="1 2">ATCC 201684</strain>
    </source>
</reference>
<comment type="caution">
    <text evidence="1">The sequence shown here is derived from an EMBL/GenBank/DDBJ whole genome shotgun (WGS) entry which is preliminary data.</text>
</comment>
<accession>A0A6G0WA29</accession>
<evidence type="ECO:0000313" key="2">
    <source>
        <dbReference type="Proteomes" id="UP000481153"/>
    </source>
</evidence>